<name>A0A178ZCA1_9EURO</name>
<dbReference type="EMBL" id="LVYI01000007">
    <property type="protein sequence ID" value="OAP57292.1"/>
    <property type="molecule type" value="Genomic_DNA"/>
</dbReference>
<organism evidence="2 3">
    <name type="scientific">Fonsecaea erecta</name>
    <dbReference type="NCBI Taxonomy" id="1367422"/>
    <lineage>
        <taxon>Eukaryota</taxon>
        <taxon>Fungi</taxon>
        <taxon>Dikarya</taxon>
        <taxon>Ascomycota</taxon>
        <taxon>Pezizomycotina</taxon>
        <taxon>Eurotiomycetes</taxon>
        <taxon>Chaetothyriomycetidae</taxon>
        <taxon>Chaetothyriales</taxon>
        <taxon>Herpotrichiellaceae</taxon>
        <taxon>Fonsecaea</taxon>
    </lineage>
</organism>
<evidence type="ECO:0008006" key="4">
    <source>
        <dbReference type="Google" id="ProtNLM"/>
    </source>
</evidence>
<feature type="compositionally biased region" description="Basic and acidic residues" evidence="1">
    <location>
        <begin position="285"/>
        <end position="299"/>
    </location>
</feature>
<feature type="region of interest" description="Disordered" evidence="1">
    <location>
        <begin position="265"/>
        <end position="299"/>
    </location>
</feature>
<dbReference type="Gene3D" id="3.40.50.300">
    <property type="entry name" value="P-loop containing nucleotide triphosphate hydrolases"/>
    <property type="match status" value="1"/>
</dbReference>
<proteinExistence type="predicted"/>
<feature type="compositionally biased region" description="Acidic residues" evidence="1">
    <location>
        <begin position="265"/>
        <end position="284"/>
    </location>
</feature>
<dbReference type="InterPro" id="IPR027417">
    <property type="entry name" value="P-loop_NTPase"/>
</dbReference>
<reference evidence="2 3" key="1">
    <citation type="submission" date="2016-04" db="EMBL/GenBank/DDBJ databases">
        <title>Draft genome of Fonsecaea erecta CBS 125763.</title>
        <authorList>
            <person name="Weiss V.A."/>
            <person name="Vicente V.A."/>
            <person name="Raittz R.T."/>
            <person name="Moreno L.F."/>
            <person name="De Souza E.M."/>
            <person name="Pedrosa F.O."/>
            <person name="Steffens M.B."/>
            <person name="Faoro H."/>
            <person name="Tadra-Sfeir M.Z."/>
            <person name="Najafzadeh M.J."/>
            <person name="Felipe M.S."/>
            <person name="Teixeira M."/>
            <person name="Sun J."/>
            <person name="Xi L."/>
            <person name="Gomes R."/>
            <person name="De Azevedo C.M."/>
            <person name="Salgado C.G."/>
            <person name="Da Silva M.B."/>
            <person name="Nascimento M.F."/>
            <person name="Queiroz-Telles F."/>
            <person name="Attili D.S."/>
            <person name="Gorbushina A."/>
        </authorList>
    </citation>
    <scope>NUCLEOTIDE SEQUENCE [LARGE SCALE GENOMIC DNA]</scope>
    <source>
        <strain evidence="2 3">CBS 125763</strain>
    </source>
</reference>
<protein>
    <recommendedName>
        <fullName evidence="4">Adenylate kinase</fullName>
    </recommendedName>
</protein>
<evidence type="ECO:0000313" key="3">
    <source>
        <dbReference type="Proteomes" id="UP000078343"/>
    </source>
</evidence>
<accession>A0A178ZCA1</accession>
<dbReference type="AlphaFoldDB" id="A0A178ZCA1"/>
<sequence>MAETPPDTQYPLLIFIVGPPGSLAHEMGQRLAYEYGFFFVGVTERVERTIDDSAEAETLSQVVHNDARHARLPFVLAPDLAHRMATFLQRTEHLKRRACLVIEGFPRNIDQVPRFCKAAQRLFLVCRRPRRVAQLRVVGRPQDWDDTAPATGAERDASGWSRTAVGRAYHAAEGAFAASCADFNHHIHPLLEHFGTSATDDQGSATDHRRDLFRPSLSAGLVPGKVIVLDTGCGDEDECWARANDTLQSSLEFHTLLAEVEADFETMANDDDDDNKDDGEGCDGGDERAGKGKERATQT</sequence>
<dbReference type="RefSeq" id="XP_018690659.1">
    <property type="nucleotide sequence ID" value="XM_018839538.1"/>
</dbReference>
<dbReference type="OrthoDB" id="10306537at2759"/>
<evidence type="ECO:0000313" key="2">
    <source>
        <dbReference type="EMBL" id="OAP57292.1"/>
    </source>
</evidence>
<dbReference type="SUPFAM" id="SSF52540">
    <property type="entry name" value="P-loop containing nucleoside triphosphate hydrolases"/>
    <property type="match status" value="1"/>
</dbReference>
<dbReference type="Proteomes" id="UP000078343">
    <property type="component" value="Unassembled WGS sequence"/>
</dbReference>
<comment type="caution">
    <text evidence="2">The sequence shown here is derived from an EMBL/GenBank/DDBJ whole genome shotgun (WGS) entry which is preliminary data.</text>
</comment>
<keyword evidence="3" id="KW-1185">Reference proteome</keyword>
<evidence type="ECO:0000256" key="1">
    <source>
        <dbReference type="SAM" id="MobiDB-lite"/>
    </source>
</evidence>
<dbReference type="GeneID" id="30012198"/>
<gene>
    <name evidence="2" type="ORF">AYL99_08030</name>
</gene>